<dbReference type="EMBL" id="CP119316">
    <property type="protein sequence ID" value="WEK47364.1"/>
    <property type="molecule type" value="Genomic_DNA"/>
</dbReference>
<feature type="transmembrane region" description="Helical" evidence="7">
    <location>
        <begin position="390"/>
        <end position="409"/>
    </location>
</feature>
<comment type="similarity">
    <text evidence="2">Belongs to the multi antimicrobial extrusion (MATE) (TC 2.A.66.1) family.</text>
</comment>
<keyword evidence="6 7" id="KW-0472">Membrane</keyword>
<feature type="transmembrane region" description="Helical" evidence="7">
    <location>
        <begin position="280"/>
        <end position="304"/>
    </location>
</feature>
<evidence type="ECO:0000256" key="4">
    <source>
        <dbReference type="ARBA" id="ARBA00022692"/>
    </source>
</evidence>
<dbReference type="PANTHER" id="PTHR43298">
    <property type="entry name" value="MULTIDRUG RESISTANCE PROTEIN NORM-RELATED"/>
    <property type="match status" value="1"/>
</dbReference>
<feature type="transmembrane region" description="Helical" evidence="7">
    <location>
        <begin position="46"/>
        <end position="71"/>
    </location>
</feature>
<evidence type="ECO:0000256" key="3">
    <source>
        <dbReference type="ARBA" id="ARBA00022448"/>
    </source>
</evidence>
<dbReference type="GO" id="GO:0042910">
    <property type="term" value="F:xenobiotic transmembrane transporter activity"/>
    <property type="evidence" value="ECO:0007669"/>
    <property type="project" value="InterPro"/>
</dbReference>
<dbReference type="PANTHER" id="PTHR43298:SF2">
    <property type="entry name" value="FMN_FAD EXPORTER YEEO-RELATED"/>
    <property type="match status" value="1"/>
</dbReference>
<dbReference type="AlphaFoldDB" id="A0AAJ6BNF5"/>
<feature type="transmembrane region" description="Helical" evidence="7">
    <location>
        <begin position="249"/>
        <end position="268"/>
    </location>
</feature>
<feature type="transmembrane region" description="Helical" evidence="7">
    <location>
        <begin position="134"/>
        <end position="158"/>
    </location>
</feature>
<feature type="transmembrane region" description="Helical" evidence="7">
    <location>
        <begin position="325"/>
        <end position="348"/>
    </location>
</feature>
<keyword evidence="3" id="KW-0813">Transport</keyword>
<proteinExistence type="inferred from homology"/>
<gene>
    <name evidence="8" type="ORF">P0Y56_03505</name>
</gene>
<evidence type="ECO:0000256" key="1">
    <source>
        <dbReference type="ARBA" id="ARBA00004141"/>
    </source>
</evidence>
<dbReference type="InterPro" id="IPR002528">
    <property type="entry name" value="MATE_fam"/>
</dbReference>
<comment type="subcellular location">
    <subcellularLocation>
        <location evidence="1">Membrane</location>
        <topology evidence="1">Multi-pass membrane protein</topology>
    </subcellularLocation>
</comment>
<organism evidence="8 9">
    <name type="scientific">Candidatus Andeanibacterium colombiense</name>
    <dbReference type="NCBI Taxonomy" id="3121345"/>
    <lineage>
        <taxon>Bacteria</taxon>
        <taxon>Pseudomonadati</taxon>
        <taxon>Pseudomonadota</taxon>
        <taxon>Alphaproteobacteria</taxon>
        <taxon>Sphingomonadales</taxon>
        <taxon>Sphingomonadaceae</taxon>
        <taxon>Candidatus Andeanibacterium</taxon>
    </lineage>
</organism>
<dbReference type="Pfam" id="PF01554">
    <property type="entry name" value="MatE"/>
    <property type="match status" value="2"/>
</dbReference>
<evidence type="ECO:0000256" key="7">
    <source>
        <dbReference type="SAM" id="Phobius"/>
    </source>
</evidence>
<dbReference type="KEGG" id="acob:P0Y56_03505"/>
<evidence type="ECO:0000256" key="5">
    <source>
        <dbReference type="ARBA" id="ARBA00022989"/>
    </source>
</evidence>
<dbReference type="CDD" id="cd13136">
    <property type="entry name" value="MATE_DinF_like"/>
    <property type="match status" value="1"/>
</dbReference>
<feature type="transmembrane region" description="Helical" evidence="7">
    <location>
        <begin position="415"/>
        <end position="440"/>
    </location>
</feature>
<feature type="transmembrane region" description="Helical" evidence="7">
    <location>
        <begin position="203"/>
        <end position="225"/>
    </location>
</feature>
<name>A0AAJ6BNF5_9SPHN</name>
<feature type="transmembrane region" description="Helical" evidence="7">
    <location>
        <begin position="92"/>
        <end position="114"/>
    </location>
</feature>
<accession>A0AAJ6BNF5</accession>
<keyword evidence="5 7" id="KW-1133">Transmembrane helix</keyword>
<dbReference type="InterPro" id="IPR044644">
    <property type="entry name" value="DinF-like"/>
</dbReference>
<evidence type="ECO:0000313" key="8">
    <source>
        <dbReference type="EMBL" id="WEK47364.1"/>
    </source>
</evidence>
<dbReference type="Proteomes" id="UP001218362">
    <property type="component" value="Chromosome"/>
</dbReference>
<evidence type="ECO:0000256" key="2">
    <source>
        <dbReference type="ARBA" id="ARBA00010199"/>
    </source>
</evidence>
<evidence type="ECO:0000313" key="9">
    <source>
        <dbReference type="Proteomes" id="UP001218362"/>
    </source>
</evidence>
<dbReference type="InterPro" id="IPR050222">
    <property type="entry name" value="MATE_MdtK"/>
</dbReference>
<dbReference type="NCBIfam" id="TIGR00797">
    <property type="entry name" value="matE"/>
    <property type="match status" value="1"/>
</dbReference>
<evidence type="ECO:0000256" key="6">
    <source>
        <dbReference type="ARBA" id="ARBA00023136"/>
    </source>
</evidence>
<feature type="transmembrane region" description="Helical" evidence="7">
    <location>
        <begin position="170"/>
        <end position="191"/>
    </location>
</feature>
<sequence>MEAGLPPPPLTRRAVFAQSWPIMVGQASIPLVGLVDTVVIGRTGNVAALAGVALGAVVINLVLWSFGFLRMGMTGLTAQAEGAGNRREVEALLLRGLIAGFGIGALILLLHYPLALLAFSLLAGGAEVTGEAHLYVGACFLGAPAALAVFAITGWLFGLGRSRAALVLQLVMNLANIGLSTWLVCGLHLGAHGVGLAAAGAQWAALAAGLAIVTRVAGADLLALARRAGIATLFERAALARLFAVNRDLMIRTIALLLLLTWFANAGARLGTVALAANQVLMQFVNIAAFILDAFAFTAEARVGNAIGAGSRAQFLRAVRLTGEYSLGCGALMAVGFWLAGDALIAAITSDPELRQRAALYLPFAALVPLAGMPSWLLDGIFIGATRGHALRNAAVAATVIYVALDLALRPWGAAGLWTAFLLSYILRALTLSAGLPGLLKSLR</sequence>
<feature type="transmembrane region" description="Helical" evidence="7">
    <location>
        <begin position="360"/>
        <end position="378"/>
    </location>
</feature>
<keyword evidence="4 7" id="KW-0812">Transmembrane</keyword>
<dbReference type="GO" id="GO:0015297">
    <property type="term" value="F:antiporter activity"/>
    <property type="evidence" value="ECO:0007669"/>
    <property type="project" value="InterPro"/>
</dbReference>
<protein>
    <submittedName>
        <fullName evidence="8">MATE family efflux transporter</fullName>
    </submittedName>
</protein>
<reference evidence="8" key="1">
    <citation type="submission" date="2023-03" db="EMBL/GenBank/DDBJ databases">
        <title>Andean soil-derived lignocellulolytic bacterial consortium as a source of novel taxa and putative plastic-active enzymes.</title>
        <authorList>
            <person name="Diaz-Garcia L."/>
            <person name="Chuvochina M."/>
            <person name="Feuerriegel G."/>
            <person name="Bunk B."/>
            <person name="Sproer C."/>
            <person name="Streit W.R."/>
            <person name="Rodriguez L.M."/>
            <person name="Overmann J."/>
            <person name="Jimenez D.J."/>
        </authorList>
    </citation>
    <scope>NUCLEOTIDE SEQUENCE</scope>
    <source>
        <strain evidence="8">MAG 26</strain>
    </source>
</reference>
<dbReference type="GO" id="GO:0005886">
    <property type="term" value="C:plasma membrane"/>
    <property type="evidence" value="ECO:0007669"/>
    <property type="project" value="TreeGrafter"/>
</dbReference>